<dbReference type="VEuPathDB" id="FungiDB:CLCR_08605"/>
<evidence type="ECO:0000313" key="2">
    <source>
        <dbReference type="EMBL" id="OCT51805.1"/>
    </source>
</evidence>
<reference evidence="3" key="1">
    <citation type="submission" date="2015-07" db="EMBL/GenBank/DDBJ databases">
        <authorList>
            <person name="Teixeira M.M."/>
            <person name="Souza R.C."/>
            <person name="Almeida L.G."/>
            <person name="Vicente V.A."/>
            <person name="de Hoog S."/>
            <person name="Bocca A.L."/>
            <person name="de Almeida S.R."/>
            <person name="Vasconcelos A.T."/>
            <person name="Felipe M.S."/>
        </authorList>
    </citation>
    <scope>NUCLEOTIDE SEQUENCE [LARGE SCALE GENOMIC DNA]</scope>
    <source>
        <strain evidence="3">KSF</strain>
    </source>
</reference>
<feature type="region of interest" description="Disordered" evidence="1">
    <location>
        <begin position="268"/>
        <end position="377"/>
    </location>
</feature>
<feature type="compositionally biased region" description="Basic and acidic residues" evidence="1">
    <location>
        <begin position="367"/>
        <end position="377"/>
    </location>
</feature>
<proteinExistence type="predicted"/>
<name>A0A1C1CTH2_9EURO</name>
<dbReference type="Proteomes" id="UP000094526">
    <property type="component" value="Unassembled WGS sequence"/>
</dbReference>
<comment type="caution">
    <text evidence="2">The sequence shown here is derived from an EMBL/GenBank/DDBJ whole genome shotgun (WGS) entry which is preliminary data.</text>
</comment>
<dbReference type="OrthoDB" id="4153356at2759"/>
<sequence>MPGKKGGKRRGKKAVKNGDDTQAGSDISYTSNVWQKRVVASEIFISPTVTTGEGTRKLIQIANQGVLTMLQMAEFAAQIREFVQGSTDADHDHRYIYYSSLLQNIEKRRQQGARFKERQARRELDKRLEPYELQKLRYHAATKLANDLVYKFEQVGKVARSLLTSQEELGEEIAVGESGRKKIVVSAKCIDTLWKDIITTHTQLKKLHDEIVVVKMTLPPVPGRLKPGEIDRGEDEAGNKLGRETVWVYDPTNMVGGDKLVIGEDGQIEGLDTDESVRAEGTPRSSDETTLVEEFDDQCRIGSPSGYAGTVSSTSAPGTPDTKDSSKATSEEKSKQRDVKEGSKRKAEEGDSAVSKEDAEVQDAAYESDRELLVVCK</sequence>
<feature type="compositionally biased region" description="Basic residues" evidence="1">
    <location>
        <begin position="1"/>
        <end position="15"/>
    </location>
</feature>
<protein>
    <submittedName>
        <fullName evidence="2">Uncharacterized protein</fullName>
    </submittedName>
</protein>
<keyword evidence="3" id="KW-1185">Reference proteome</keyword>
<feature type="compositionally biased region" description="Basic and acidic residues" evidence="1">
    <location>
        <begin position="321"/>
        <end position="359"/>
    </location>
</feature>
<dbReference type="AlphaFoldDB" id="A0A1C1CTH2"/>
<evidence type="ECO:0000313" key="3">
    <source>
        <dbReference type="Proteomes" id="UP000094526"/>
    </source>
</evidence>
<accession>A0A1C1CTH2</accession>
<feature type="region of interest" description="Disordered" evidence="1">
    <location>
        <begin position="1"/>
        <end position="23"/>
    </location>
</feature>
<organism evidence="2 3">
    <name type="scientific">Cladophialophora carrionii</name>
    <dbReference type="NCBI Taxonomy" id="86049"/>
    <lineage>
        <taxon>Eukaryota</taxon>
        <taxon>Fungi</taxon>
        <taxon>Dikarya</taxon>
        <taxon>Ascomycota</taxon>
        <taxon>Pezizomycotina</taxon>
        <taxon>Eurotiomycetes</taxon>
        <taxon>Chaetothyriomycetidae</taxon>
        <taxon>Chaetothyriales</taxon>
        <taxon>Herpotrichiellaceae</taxon>
        <taxon>Cladophialophora</taxon>
    </lineage>
</organism>
<dbReference type="VEuPathDB" id="FungiDB:G647_06310"/>
<gene>
    <name evidence="2" type="ORF">CLCR_08605</name>
</gene>
<evidence type="ECO:0000256" key="1">
    <source>
        <dbReference type="SAM" id="MobiDB-lite"/>
    </source>
</evidence>
<dbReference type="EMBL" id="LGRB01000009">
    <property type="protein sequence ID" value="OCT51805.1"/>
    <property type="molecule type" value="Genomic_DNA"/>
</dbReference>